<organism evidence="1 2">
    <name type="scientific">Marinococcus halophilus</name>
    <dbReference type="NCBI Taxonomy" id="1371"/>
    <lineage>
        <taxon>Bacteria</taxon>
        <taxon>Bacillati</taxon>
        <taxon>Bacillota</taxon>
        <taxon>Bacilli</taxon>
        <taxon>Bacillales</taxon>
        <taxon>Bacillaceae</taxon>
        <taxon>Marinococcus</taxon>
    </lineage>
</organism>
<reference evidence="1 2" key="1">
    <citation type="submission" date="2019-07" db="EMBL/GenBank/DDBJ databases">
        <title>Whole genome shotgun sequence of Marinococcus halophilus NBRC 102359.</title>
        <authorList>
            <person name="Hosoyama A."/>
            <person name="Uohara A."/>
            <person name="Ohji S."/>
            <person name="Ichikawa N."/>
        </authorList>
    </citation>
    <scope>NUCLEOTIDE SEQUENCE [LARGE SCALE GENOMIC DNA]</scope>
    <source>
        <strain evidence="1 2">NBRC 102359</strain>
    </source>
</reference>
<gene>
    <name evidence="1" type="ORF">MHA01_29270</name>
</gene>
<evidence type="ECO:0000313" key="2">
    <source>
        <dbReference type="Proteomes" id="UP000321051"/>
    </source>
</evidence>
<name>A0A510Y9F6_MARHA</name>
<dbReference type="STRING" id="1371.GCA_900166605_01309"/>
<dbReference type="RefSeq" id="WP_094909023.1">
    <property type="nucleotide sequence ID" value="NZ_BJUN01000025.1"/>
</dbReference>
<dbReference type="EMBL" id="BJUN01000025">
    <property type="protein sequence ID" value="GEK60022.1"/>
    <property type="molecule type" value="Genomic_DNA"/>
</dbReference>
<dbReference type="OrthoDB" id="2858187at2"/>
<evidence type="ECO:0000313" key="1">
    <source>
        <dbReference type="EMBL" id="GEK60022.1"/>
    </source>
</evidence>
<accession>A0A510Y9F6</accession>
<dbReference type="Proteomes" id="UP000321051">
    <property type="component" value="Unassembled WGS sequence"/>
</dbReference>
<comment type="caution">
    <text evidence="1">The sequence shown here is derived from an EMBL/GenBank/DDBJ whole genome shotgun (WGS) entry which is preliminary data.</text>
</comment>
<sequence>MQIQTMTGREKEHLFTCYYPQYAAEWAVTFQTLFGERKEKIITVGDGITNRQSIIDHLPVYTTTEVKRETVIPYEIERNAFQEQGKEILRKYFLYQRRSWKVPVVQWEQTYVIYAPYQIEDVRKGAGNKMKTMLYEVSSGSYDKLEKFPIIQQFYQERGE</sequence>
<protein>
    <submittedName>
        <fullName evidence="1">Uncharacterized protein</fullName>
    </submittedName>
</protein>
<keyword evidence="2" id="KW-1185">Reference proteome</keyword>
<proteinExistence type="predicted"/>
<dbReference type="AlphaFoldDB" id="A0A510Y9F6"/>